<dbReference type="EMBL" id="KE148149">
    <property type="protein sequence ID" value="EPE08182.1"/>
    <property type="molecule type" value="Genomic_DNA"/>
</dbReference>
<feature type="region of interest" description="Disordered" evidence="2">
    <location>
        <begin position="404"/>
        <end position="425"/>
    </location>
</feature>
<accession>S3C5W8</accession>
<gene>
    <name evidence="4" type="ORF">F503_00965</name>
</gene>
<dbReference type="eggNOG" id="KOG2842">
    <property type="taxonomic scope" value="Eukaryota"/>
</dbReference>
<dbReference type="STRING" id="1262450.S3C5W8"/>
<dbReference type="InterPro" id="IPR039777">
    <property type="entry name" value="IFRD"/>
</dbReference>
<reference evidence="4 5" key="1">
    <citation type="journal article" date="2013" name="BMC Genomics">
        <title>The genome and transcriptome of the pine saprophyte Ophiostoma piceae, and a comparison with the bark beetle-associated pine pathogen Grosmannia clavigera.</title>
        <authorList>
            <person name="Haridas S."/>
            <person name="Wang Y."/>
            <person name="Lim L."/>
            <person name="Massoumi Alamouti S."/>
            <person name="Jackman S."/>
            <person name="Docking R."/>
            <person name="Robertson G."/>
            <person name="Birol I."/>
            <person name="Bohlmann J."/>
            <person name="Breuil C."/>
        </authorList>
    </citation>
    <scope>NUCLEOTIDE SEQUENCE [LARGE SCALE GENOMIC DNA]</scope>
    <source>
        <strain evidence="4 5">UAMH 11346</strain>
    </source>
</reference>
<dbReference type="Pfam" id="PF05004">
    <property type="entry name" value="IFRD"/>
    <property type="match status" value="1"/>
</dbReference>
<name>S3C5W8_OPHP1</name>
<dbReference type="OrthoDB" id="18978at2759"/>
<dbReference type="AlphaFoldDB" id="S3C5W8"/>
<evidence type="ECO:0000259" key="3">
    <source>
        <dbReference type="Pfam" id="PF05004"/>
    </source>
</evidence>
<evidence type="ECO:0000256" key="1">
    <source>
        <dbReference type="ARBA" id="ARBA00008828"/>
    </source>
</evidence>
<dbReference type="HOGENOM" id="CLU_039188_0_0_1"/>
<feature type="domain" description="Interferon-related developmental regulator N-terminal" evidence="3">
    <location>
        <begin position="71"/>
        <end position="401"/>
    </location>
</feature>
<dbReference type="InterPro" id="IPR016024">
    <property type="entry name" value="ARM-type_fold"/>
</dbReference>
<dbReference type="VEuPathDB" id="FungiDB:F503_00965"/>
<dbReference type="InterPro" id="IPR007701">
    <property type="entry name" value="Interferon-rel_develop_reg_N"/>
</dbReference>
<dbReference type="PANTHER" id="PTHR12354">
    <property type="entry name" value="INTERFERON-RELATED DEVELOPMENTAL REGULATOR"/>
    <property type="match status" value="1"/>
</dbReference>
<comment type="similarity">
    <text evidence="1">Belongs to the IFRD family.</text>
</comment>
<evidence type="ECO:0000313" key="4">
    <source>
        <dbReference type="EMBL" id="EPE08182.1"/>
    </source>
</evidence>
<dbReference type="Proteomes" id="UP000016923">
    <property type="component" value="Unassembled WGS sequence"/>
</dbReference>
<protein>
    <submittedName>
        <fullName evidence="4">Ifrd domain containing protein</fullName>
    </submittedName>
</protein>
<evidence type="ECO:0000313" key="5">
    <source>
        <dbReference type="Proteomes" id="UP000016923"/>
    </source>
</evidence>
<sequence length="512" mass="56201">MRDPSMKVLQQHTKSVSQKKRNKLTAKAPIDEKSMLATGSALEHSLSKKEQRALERRGYKLDESGDSSGTADDVDDADLVQDKYNESIAALSNKYANKEQRISAIGNYANLLGCSYGGFAIQAALPDIMTQLVRNVRRGDHCEIQTALHAIMMTAVSCTSSSDAGIVFDSTLATLKKLVKDPTTHNSDRVLAIRAMALVTVCGCGIPAIAEKLADFLLEIAETDGGSVHCFDSGSVVTEAIQSWCFVVSYMVDAAEEDQDDDDDDDDADSTGACVEVYQEAERRSAKPSTEDGYDSNDFLHGEDYLVSQSQRAFDVFVDQLQSEDVDVQMSAASAIALLFEASRIYTEHQGCALDLQCNPAQLVEEMCAIGRGAERSSKSAKPDDRRRLRACLRDVVTSLERAKGPSYRTTLDPKSLDPNGGSGCESEHGYKEGVVLGGRYMTVDTWCKSIRISMLRSVLKQGFGKHLSDNLLVQHMIEAKDLQETPMSQYRESGKAVKLWRLSKSKKRHSQ</sequence>
<organism evidence="4 5">
    <name type="scientific">Ophiostoma piceae (strain UAMH 11346)</name>
    <name type="common">Sap stain fungus</name>
    <dbReference type="NCBI Taxonomy" id="1262450"/>
    <lineage>
        <taxon>Eukaryota</taxon>
        <taxon>Fungi</taxon>
        <taxon>Dikarya</taxon>
        <taxon>Ascomycota</taxon>
        <taxon>Pezizomycotina</taxon>
        <taxon>Sordariomycetes</taxon>
        <taxon>Sordariomycetidae</taxon>
        <taxon>Ophiostomatales</taxon>
        <taxon>Ophiostomataceae</taxon>
        <taxon>Ophiostoma</taxon>
    </lineage>
</organism>
<evidence type="ECO:0000256" key="2">
    <source>
        <dbReference type="SAM" id="MobiDB-lite"/>
    </source>
</evidence>
<feature type="compositionally biased region" description="Basic and acidic residues" evidence="2">
    <location>
        <begin position="45"/>
        <end position="63"/>
    </location>
</feature>
<keyword evidence="5" id="KW-1185">Reference proteome</keyword>
<proteinExistence type="inferred from homology"/>
<dbReference type="SUPFAM" id="SSF48371">
    <property type="entry name" value="ARM repeat"/>
    <property type="match status" value="1"/>
</dbReference>
<feature type="region of interest" description="Disordered" evidence="2">
    <location>
        <begin position="1"/>
        <end position="76"/>
    </location>
</feature>
<dbReference type="PANTHER" id="PTHR12354:SF1">
    <property type="entry name" value="INTERFERON-RELATED DEVELOPMENTAL REGULATOR 1"/>
    <property type="match status" value="1"/>
</dbReference>